<name>A0A6A9GY09_STAAU</name>
<reference evidence="1" key="1">
    <citation type="journal article" date="2019" name="Int. J. Infect. Dis.">
        <title>Characterization of a community-acquired methicillin-resistant sequence type 338 Staphylococcus aureus strain containing a staphylococcal cassette chromosome mec type VT.</title>
        <authorList>
            <person name="Chen Y."/>
            <person name="Hong J."/>
            <person name="Chen Y."/>
            <person name="Wang H."/>
            <person name="Yu Y."/>
            <person name="Qu T."/>
        </authorList>
    </citation>
    <scope>NUCLEOTIDE SEQUENCE</scope>
    <source>
        <strain evidence="1">LQ41</strain>
    </source>
</reference>
<gene>
    <name evidence="1" type="ORF">GAY51_13540</name>
</gene>
<protein>
    <submittedName>
        <fullName evidence="1">Uncharacterized protein</fullName>
    </submittedName>
</protein>
<sequence length="59" mass="6448">MSPMIGPVIGPDIVPDIEPTIVPDIGPDISLRKKDAQKKTFAQLLHLNISINTKILKTD</sequence>
<dbReference type="AlphaFoldDB" id="A0A6A9GY09"/>
<accession>A0A6A9GY09</accession>
<comment type="caution">
    <text evidence="1">The sequence shown here is derived from an EMBL/GenBank/DDBJ whole genome shotgun (WGS) entry which is preliminary data.</text>
</comment>
<proteinExistence type="predicted"/>
<organism evidence="1">
    <name type="scientific">Staphylococcus aureus</name>
    <dbReference type="NCBI Taxonomy" id="1280"/>
    <lineage>
        <taxon>Bacteria</taxon>
        <taxon>Bacillati</taxon>
        <taxon>Bacillota</taxon>
        <taxon>Bacilli</taxon>
        <taxon>Bacillales</taxon>
        <taxon>Staphylococcaceae</taxon>
        <taxon>Staphylococcus</taxon>
    </lineage>
</organism>
<evidence type="ECO:0000313" key="1">
    <source>
        <dbReference type="EMBL" id="MUG84652.1"/>
    </source>
</evidence>
<dbReference type="EMBL" id="WFIJ01000025">
    <property type="protein sequence ID" value="MUG84652.1"/>
    <property type="molecule type" value="Genomic_DNA"/>
</dbReference>